<evidence type="ECO:0000256" key="4">
    <source>
        <dbReference type="ARBA" id="ARBA00022670"/>
    </source>
</evidence>
<dbReference type="FunFam" id="3.40.50.1820:FF:000005">
    <property type="entry name" value="Prolyl endopeptidase"/>
    <property type="match status" value="1"/>
</dbReference>
<comment type="caution">
    <text evidence="9">The sequence shown here is derived from an EMBL/GenBank/DDBJ whole genome shotgun (WGS) entry which is preliminary data.</text>
</comment>
<dbReference type="GO" id="GO:0005829">
    <property type="term" value="C:cytosol"/>
    <property type="evidence" value="ECO:0007669"/>
    <property type="project" value="TreeGrafter"/>
</dbReference>
<reference evidence="9" key="2">
    <citation type="submission" date="2020-09" db="EMBL/GenBank/DDBJ databases">
        <authorList>
            <person name="Sun Q."/>
            <person name="Zhou Y."/>
        </authorList>
    </citation>
    <scope>NUCLEOTIDE SEQUENCE</scope>
    <source>
        <strain evidence="9">CGMCC 4.7306</strain>
    </source>
</reference>
<protein>
    <recommendedName>
        <fullName evidence="3">prolyl oligopeptidase</fullName>
        <ecNumber evidence="3">3.4.21.26</ecNumber>
    </recommendedName>
</protein>
<dbReference type="InterPro" id="IPR029058">
    <property type="entry name" value="AB_hydrolase_fold"/>
</dbReference>
<comment type="similarity">
    <text evidence="2">Belongs to the peptidase S9A family.</text>
</comment>
<keyword evidence="4" id="KW-0645">Protease</keyword>
<evidence type="ECO:0000313" key="10">
    <source>
        <dbReference type="Proteomes" id="UP000613840"/>
    </source>
</evidence>
<dbReference type="PANTHER" id="PTHR42881:SF2">
    <property type="entry name" value="PROLYL ENDOPEPTIDASE"/>
    <property type="match status" value="1"/>
</dbReference>
<dbReference type="GO" id="GO:0070012">
    <property type="term" value="F:oligopeptidase activity"/>
    <property type="evidence" value="ECO:0007669"/>
    <property type="project" value="TreeGrafter"/>
</dbReference>
<evidence type="ECO:0000256" key="5">
    <source>
        <dbReference type="ARBA" id="ARBA00022801"/>
    </source>
</evidence>
<feature type="domain" description="Peptidase S9 prolyl oligopeptidase catalytic" evidence="7">
    <location>
        <begin position="491"/>
        <end position="694"/>
    </location>
</feature>
<keyword evidence="5" id="KW-0378">Hydrolase</keyword>
<comment type="catalytic activity">
    <reaction evidence="1">
        <text>Hydrolysis of Pro-|-Xaa &gt;&gt; Ala-|-Xaa in oligopeptides.</text>
        <dbReference type="EC" id="3.4.21.26"/>
    </reaction>
</comment>
<dbReference type="EC" id="3.4.21.26" evidence="3"/>
<dbReference type="InterPro" id="IPR001375">
    <property type="entry name" value="Peptidase_S9_cat"/>
</dbReference>
<dbReference type="Gene3D" id="3.40.50.1820">
    <property type="entry name" value="alpha/beta hydrolase"/>
    <property type="match status" value="1"/>
</dbReference>
<sequence>MAYPESRFSDFAETLHGRTIADPYRWLEDPDSDETRDWVRRQNLYTEEAFAGITERAWFTELMNKIVRRPRAGVPSKRGGKYFVNRNDGTRNQDQWFVADTLEELRAGGRLVLDPNTLSDDGTTSIRGFTVSKDGHYLNYTVSEGGSDWVDFKLIELGTGEHVSDAAIQTKFSGATWLPDNSSFLYSSVPHEGRADGSQAGQVKTGVLKLHRVGEPEESDEVVVDVRAEYNQGFVGAEVSSDKKYVVLYLVEGTERVNRLWVYRITEADGRNTLSEPIKIIDKAYAEFDFVRSDGDTIILYTDFEADRGRIVELDLAAYEKTGELELTELIAETEDSAVGTAAAGDELLVLRLVDVQPVITRYGLDGTELGAVDVTGGSVVGWWADPDSDEWFVGLSTVTSPTRAYRVQTGSGAVEVLDDLVPSGAGFIPPEVRVERRRATSKDGTEVPYFLITPQSPEPVEGPRPTLLYGYGGFTIPVEADYRPVWPGWLTAGGVIAIANLRGGTEYGRSWYEGGRLANKQNVFDDFIAIGEHLIETGVTSHDQLAIHGRSNGGLLVGATMTQRPDLAAVALPGVGVMDILRFHKFTAGAAWTSDYGNPDDPEDFEIGLAYSPLHNIKPANYPATLIMTGDHDDRVVPAHSLKFAATLQQAQQGDAPVLARIETQTGHGMGKPIAMVAAELADMLAFAAHYTGLVLPDQE</sequence>
<dbReference type="Pfam" id="PF02897">
    <property type="entry name" value="Peptidase_S9_N"/>
    <property type="match status" value="1"/>
</dbReference>
<dbReference type="InterPro" id="IPR023302">
    <property type="entry name" value="Pept_S9A_N"/>
</dbReference>
<evidence type="ECO:0000256" key="6">
    <source>
        <dbReference type="ARBA" id="ARBA00022825"/>
    </source>
</evidence>
<evidence type="ECO:0000259" key="7">
    <source>
        <dbReference type="Pfam" id="PF00326"/>
    </source>
</evidence>
<evidence type="ECO:0000259" key="8">
    <source>
        <dbReference type="Pfam" id="PF02897"/>
    </source>
</evidence>
<dbReference type="AlphaFoldDB" id="A0A917SGQ7"/>
<dbReference type="SUPFAM" id="SSF53474">
    <property type="entry name" value="alpha/beta-Hydrolases"/>
    <property type="match status" value="1"/>
</dbReference>
<keyword evidence="6" id="KW-0720">Serine protease</keyword>
<dbReference type="RefSeq" id="WP_229670380.1">
    <property type="nucleotide sequence ID" value="NZ_BMMZ01000012.1"/>
</dbReference>
<proteinExistence type="inferred from homology"/>
<accession>A0A917SGQ7</accession>
<dbReference type="SUPFAM" id="SSF50993">
    <property type="entry name" value="Peptidase/esterase 'gauge' domain"/>
    <property type="match status" value="1"/>
</dbReference>
<dbReference type="Proteomes" id="UP000613840">
    <property type="component" value="Unassembled WGS sequence"/>
</dbReference>
<dbReference type="InterPro" id="IPR002470">
    <property type="entry name" value="Peptidase_S9A"/>
</dbReference>
<evidence type="ECO:0000256" key="3">
    <source>
        <dbReference type="ARBA" id="ARBA00011897"/>
    </source>
</evidence>
<dbReference type="GO" id="GO:0006508">
    <property type="term" value="P:proteolysis"/>
    <property type="evidence" value="ECO:0007669"/>
    <property type="project" value="UniProtKB-KW"/>
</dbReference>
<dbReference type="PRINTS" id="PR00862">
    <property type="entry name" value="PROLIGOPTASE"/>
</dbReference>
<evidence type="ECO:0000256" key="2">
    <source>
        <dbReference type="ARBA" id="ARBA00005228"/>
    </source>
</evidence>
<feature type="domain" description="Peptidase S9A N-terminal" evidence="8">
    <location>
        <begin position="10"/>
        <end position="418"/>
    </location>
</feature>
<dbReference type="PANTHER" id="PTHR42881">
    <property type="entry name" value="PROLYL ENDOPEPTIDASE"/>
    <property type="match status" value="1"/>
</dbReference>
<evidence type="ECO:0000256" key="1">
    <source>
        <dbReference type="ARBA" id="ARBA00001070"/>
    </source>
</evidence>
<name>A0A917SGQ7_9ACTN</name>
<gene>
    <name evidence="9" type="ORF">GCM10011575_39800</name>
</gene>
<keyword evidence="10" id="KW-1185">Reference proteome</keyword>
<dbReference type="InterPro" id="IPR051167">
    <property type="entry name" value="Prolyl_oligopep/macrocyclase"/>
</dbReference>
<dbReference type="Pfam" id="PF00326">
    <property type="entry name" value="Peptidase_S9"/>
    <property type="match status" value="1"/>
</dbReference>
<dbReference type="GO" id="GO:0004252">
    <property type="term" value="F:serine-type endopeptidase activity"/>
    <property type="evidence" value="ECO:0007669"/>
    <property type="project" value="UniProtKB-EC"/>
</dbReference>
<reference evidence="9" key="1">
    <citation type="journal article" date="2014" name="Int. J. Syst. Evol. Microbiol.">
        <title>Complete genome sequence of Corynebacterium casei LMG S-19264T (=DSM 44701T), isolated from a smear-ripened cheese.</title>
        <authorList>
            <consortium name="US DOE Joint Genome Institute (JGI-PGF)"/>
            <person name="Walter F."/>
            <person name="Albersmeier A."/>
            <person name="Kalinowski J."/>
            <person name="Ruckert C."/>
        </authorList>
    </citation>
    <scope>NUCLEOTIDE SEQUENCE</scope>
    <source>
        <strain evidence="9">CGMCC 4.7306</strain>
    </source>
</reference>
<evidence type="ECO:0000313" key="9">
    <source>
        <dbReference type="EMBL" id="GGL77653.1"/>
    </source>
</evidence>
<dbReference type="EMBL" id="BMMZ01000012">
    <property type="protein sequence ID" value="GGL77653.1"/>
    <property type="molecule type" value="Genomic_DNA"/>
</dbReference>
<dbReference type="Gene3D" id="2.130.10.120">
    <property type="entry name" value="Prolyl oligopeptidase, N-terminal domain"/>
    <property type="match status" value="1"/>
</dbReference>
<organism evidence="9 10">
    <name type="scientific">Microlunatus endophyticus</name>
    <dbReference type="NCBI Taxonomy" id="1716077"/>
    <lineage>
        <taxon>Bacteria</taxon>
        <taxon>Bacillati</taxon>
        <taxon>Actinomycetota</taxon>
        <taxon>Actinomycetes</taxon>
        <taxon>Propionibacteriales</taxon>
        <taxon>Propionibacteriaceae</taxon>
        <taxon>Microlunatus</taxon>
    </lineage>
</organism>